<accession>A0A1X0R5F0</accession>
<evidence type="ECO:0000313" key="1">
    <source>
        <dbReference type="EMBL" id="ORE07255.1"/>
    </source>
</evidence>
<sequence>LISYLCISYFNNDNFKRWARTYQPAIYTNMETNNYIESWYNQLKTTYLKRKQNRRVDRLISILMNDVEEDYLQNIQRLMLNVGRMGSEERRRRTRQIKTDQINMGCIPDMIAESGTPGVYLV</sequence>
<dbReference type="Proteomes" id="UP000242414">
    <property type="component" value="Unassembled WGS sequence"/>
</dbReference>
<gene>
    <name evidence="1" type="ORF">BCV72DRAFT_205918</name>
</gene>
<organism evidence="1">
    <name type="scientific">Rhizopus microsporus var. microsporus</name>
    <dbReference type="NCBI Taxonomy" id="86635"/>
    <lineage>
        <taxon>Eukaryota</taxon>
        <taxon>Fungi</taxon>
        <taxon>Fungi incertae sedis</taxon>
        <taxon>Mucoromycota</taxon>
        <taxon>Mucoromycotina</taxon>
        <taxon>Mucoromycetes</taxon>
        <taxon>Mucorales</taxon>
        <taxon>Mucorineae</taxon>
        <taxon>Rhizopodaceae</taxon>
        <taxon>Rhizopus</taxon>
    </lineage>
</organism>
<name>A0A1X0R5F0_RHIZD</name>
<dbReference type="EMBL" id="KV921907">
    <property type="protein sequence ID" value="ORE07255.1"/>
    <property type="molecule type" value="Genomic_DNA"/>
</dbReference>
<dbReference type="VEuPathDB" id="FungiDB:BCV72DRAFT_205918"/>
<protein>
    <submittedName>
        <fullName evidence="1">Uncharacterized protein</fullName>
    </submittedName>
</protein>
<dbReference type="OrthoDB" id="2430203at2759"/>
<dbReference type="AlphaFoldDB" id="A0A1X0R5F0"/>
<feature type="non-terminal residue" evidence="1">
    <location>
        <position position="1"/>
    </location>
</feature>
<proteinExistence type="predicted"/>
<reference evidence="1" key="1">
    <citation type="journal article" date="2016" name="Proc. Natl. Acad. Sci. U.S.A.">
        <title>Lipid metabolic changes in an early divergent fungus govern the establishment of a mutualistic symbiosis with endobacteria.</title>
        <authorList>
            <person name="Lastovetsky O.A."/>
            <person name="Gaspar M.L."/>
            <person name="Mondo S.J."/>
            <person name="LaButti K.M."/>
            <person name="Sandor L."/>
            <person name="Grigoriev I.V."/>
            <person name="Henry S.A."/>
            <person name="Pawlowska T.E."/>
        </authorList>
    </citation>
    <scope>NUCLEOTIDE SEQUENCE [LARGE SCALE GENOMIC DNA]</scope>
    <source>
        <strain evidence="1">ATCC 52814</strain>
    </source>
</reference>